<evidence type="ECO:0000259" key="1">
    <source>
        <dbReference type="Pfam" id="PF09116"/>
    </source>
</evidence>
<dbReference type="AlphaFoldDB" id="A0A7J4GSA2"/>
<dbReference type="InterPro" id="IPR046389">
    <property type="entry name" value="Sliding_clamp_T4"/>
</dbReference>
<evidence type="ECO:0000313" key="2">
    <source>
        <dbReference type="EMBL" id="HIF37408.1"/>
    </source>
</evidence>
<proteinExistence type="inferred from homology"/>
<organism evidence="2 3">
    <name type="scientific">Marine Group III euryarchaeote</name>
    <dbReference type="NCBI Taxonomy" id="2173149"/>
    <lineage>
        <taxon>Archaea</taxon>
        <taxon>Methanobacteriati</taxon>
        <taxon>Thermoplasmatota</taxon>
        <taxon>Thermoplasmata</taxon>
        <taxon>Candidatus Thermoprofundales</taxon>
    </lineage>
</organism>
<dbReference type="HAMAP" id="MF_04161">
    <property type="entry name" value="Sliding_clamp_T4"/>
    <property type="match status" value="1"/>
</dbReference>
<protein>
    <submittedName>
        <fullName evidence="2">DNA polymerase</fullName>
    </submittedName>
</protein>
<dbReference type="Pfam" id="PF09116">
    <property type="entry name" value="gp45-slide_C"/>
    <property type="match status" value="1"/>
</dbReference>
<evidence type="ECO:0000313" key="3">
    <source>
        <dbReference type="Proteomes" id="UP000585802"/>
    </source>
</evidence>
<dbReference type="Gene3D" id="3.70.10.10">
    <property type="match status" value="1"/>
</dbReference>
<name>A0A7J4GSA2_9ARCH</name>
<dbReference type="GO" id="GO:0030337">
    <property type="term" value="F:DNA polymerase processivity factor activity"/>
    <property type="evidence" value="ECO:0007669"/>
    <property type="project" value="InterPro"/>
</dbReference>
<gene>
    <name evidence="2" type="ORF">EYQ70_03260</name>
</gene>
<dbReference type="SUPFAM" id="SSF55979">
    <property type="entry name" value="DNA clamp"/>
    <property type="match status" value="2"/>
</dbReference>
<dbReference type="InterPro" id="IPR015200">
    <property type="entry name" value="Sliding_clamp_C"/>
</dbReference>
<dbReference type="EMBL" id="DUCX01000048">
    <property type="protein sequence ID" value="HIF37408.1"/>
    <property type="molecule type" value="Genomic_DNA"/>
</dbReference>
<dbReference type="InterPro" id="IPR046938">
    <property type="entry name" value="DNA_clamp_sf"/>
</dbReference>
<comment type="caution">
    <text evidence="2">The sequence shown here is derived from an EMBL/GenBank/DDBJ whole genome shotgun (WGS) entry which is preliminary data.</text>
</comment>
<sequence>MKLSEQTVSLLKNFSGINQNIQFKAGNRIQTISAQKNILVSAEIPESFPSDFAIYDLNKMLGVMSLFQDPDLEVGDKTMKIGGKVDYMFADPAMIVSPPDKDLVFPDPEVSFTLSKGDFSQVIKAAAVLGLPHICVEGKGGKMNIVATDINNSSSDEFTTELGETSLTFNMVFKIENLKLFSGDYNVEITSKGISKFTHTSTPLQYFIATESDSTFGG</sequence>
<dbReference type="GO" id="GO:0039693">
    <property type="term" value="P:viral DNA genome replication"/>
    <property type="evidence" value="ECO:0007669"/>
    <property type="project" value="InterPro"/>
</dbReference>
<reference evidence="3" key="1">
    <citation type="journal article" date="2019" name="bioRxiv">
        <title>Genome diversification in globally distributed novel marine Proteobacteria is linked to environmental adaptation.</title>
        <authorList>
            <person name="Zhou Z."/>
            <person name="Tran P.Q."/>
            <person name="Kieft K."/>
            <person name="Anantharaman K."/>
        </authorList>
    </citation>
    <scope>NUCLEOTIDE SEQUENCE [LARGE SCALE GENOMIC DNA]</scope>
</reference>
<feature type="domain" description="Sliding clamp C-terminal" evidence="1">
    <location>
        <begin position="114"/>
        <end position="211"/>
    </location>
</feature>
<accession>A0A7J4GSA2</accession>
<dbReference type="Proteomes" id="UP000585802">
    <property type="component" value="Unassembled WGS sequence"/>
</dbReference>